<evidence type="ECO:0000313" key="2">
    <source>
        <dbReference type="EMBL" id="KAF5337738.1"/>
    </source>
</evidence>
<evidence type="ECO:0000313" key="3">
    <source>
        <dbReference type="Proteomes" id="UP000559256"/>
    </source>
</evidence>
<keyword evidence="1" id="KW-0812">Transmembrane</keyword>
<comment type="caution">
    <text evidence="2">The sequence shown here is derived from an EMBL/GenBank/DDBJ whole genome shotgun (WGS) entry which is preliminary data.</text>
</comment>
<gene>
    <name evidence="2" type="ORF">D9758_016034</name>
</gene>
<protein>
    <submittedName>
        <fullName evidence="2">Uncharacterized protein</fullName>
    </submittedName>
</protein>
<keyword evidence="3" id="KW-1185">Reference proteome</keyword>
<dbReference type="AlphaFoldDB" id="A0A8H5FIK9"/>
<evidence type="ECO:0000256" key="1">
    <source>
        <dbReference type="SAM" id="Phobius"/>
    </source>
</evidence>
<dbReference type="Proteomes" id="UP000559256">
    <property type="component" value="Unassembled WGS sequence"/>
</dbReference>
<keyword evidence="1" id="KW-1133">Transmembrane helix</keyword>
<dbReference type="EMBL" id="JAACJM010000209">
    <property type="protein sequence ID" value="KAF5337738.1"/>
    <property type="molecule type" value="Genomic_DNA"/>
</dbReference>
<sequence length="225" mass="24393">MARQRSGFRGVMELTVEELGVGRSGSFLTNNQLRLSYQEAGGHETANNCNRSQPPIEVLYHRPTRNLSESPNLLTVAILAIWPSVFTAYGGMLVSRIMVANCWPVGKTGPCLWREGKQEGVVRPSATALGEMIAVMRTMDVVILIYVLLSLEKLTSSGVPAGFRLPGPFSVLTVEVIEVQPQVLPNVRMVEGSDTLENLGAGAGAWSWLAGAFSLPGMSVLYQLF</sequence>
<reference evidence="2 3" key="1">
    <citation type="journal article" date="2020" name="ISME J.">
        <title>Uncovering the hidden diversity of litter-decomposition mechanisms in mushroom-forming fungi.</title>
        <authorList>
            <person name="Floudas D."/>
            <person name="Bentzer J."/>
            <person name="Ahren D."/>
            <person name="Johansson T."/>
            <person name="Persson P."/>
            <person name="Tunlid A."/>
        </authorList>
    </citation>
    <scope>NUCLEOTIDE SEQUENCE [LARGE SCALE GENOMIC DNA]</scope>
    <source>
        <strain evidence="2 3">CBS 291.85</strain>
    </source>
</reference>
<proteinExistence type="predicted"/>
<accession>A0A8H5FIK9</accession>
<feature type="transmembrane region" description="Helical" evidence="1">
    <location>
        <begin position="72"/>
        <end position="94"/>
    </location>
</feature>
<keyword evidence="1" id="KW-0472">Membrane</keyword>
<name>A0A8H5FIK9_9AGAR</name>
<organism evidence="2 3">
    <name type="scientific">Tetrapyrgos nigripes</name>
    <dbReference type="NCBI Taxonomy" id="182062"/>
    <lineage>
        <taxon>Eukaryota</taxon>
        <taxon>Fungi</taxon>
        <taxon>Dikarya</taxon>
        <taxon>Basidiomycota</taxon>
        <taxon>Agaricomycotina</taxon>
        <taxon>Agaricomycetes</taxon>
        <taxon>Agaricomycetidae</taxon>
        <taxon>Agaricales</taxon>
        <taxon>Marasmiineae</taxon>
        <taxon>Marasmiaceae</taxon>
        <taxon>Tetrapyrgos</taxon>
    </lineage>
</organism>